<dbReference type="Proteomes" id="UP000887560">
    <property type="component" value="Unplaced"/>
</dbReference>
<name>A0A915NEP2_9BILA</name>
<feature type="coiled-coil region" evidence="1">
    <location>
        <begin position="479"/>
        <end position="546"/>
    </location>
</feature>
<feature type="chain" id="PRO_5036999942" evidence="2">
    <location>
        <begin position="18"/>
        <end position="556"/>
    </location>
</feature>
<keyword evidence="2" id="KW-0732">Signal</keyword>
<keyword evidence="1" id="KW-0175">Coiled coil</keyword>
<protein>
    <submittedName>
        <fullName evidence="4">Uncharacterized protein</fullName>
    </submittedName>
</protein>
<evidence type="ECO:0000313" key="4">
    <source>
        <dbReference type="WBParaSite" id="scf7180000417746.g1707"/>
    </source>
</evidence>
<evidence type="ECO:0000313" key="3">
    <source>
        <dbReference type="Proteomes" id="UP000887560"/>
    </source>
</evidence>
<proteinExistence type="predicted"/>
<keyword evidence="3" id="KW-1185">Reference proteome</keyword>
<dbReference type="WBParaSite" id="scf7180000417746.g1707">
    <property type="protein sequence ID" value="scf7180000417746.g1707"/>
    <property type="gene ID" value="scf7180000417746.g1707"/>
</dbReference>
<feature type="signal peptide" evidence="2">
    <location>
        <begin position="1"/>
        <end position="17"/>
    </location>
</feature>
<evidence type="ECO:0000256" key="1">
    <source>
        <dbReference type="SAM" id="Coils"/>
    </source>
</evidence>
<organism evidence="3 4">
    <name type="scientific">Meloidogyne floridensis</name>
    <dbReference type="NCBI Taxonomy" id="298350"/>
    <lineage>
        <taxon>Eukaryota</taxon>
        <taxon>Metazoa</taxon>
        <taxon>Ecdysozoa</taxon>
        <taxon>Nematoda</taxon>
        <taxon>Chromadorea</taxon>
        <taxon>Rhabditida</taxon>
        <taxon>Tylenchina</taxon>
        <taxon>Tylenchomorpha</taxon>
        <taxon>Tylenchoidea</taxon>
        <taxon>Meloidogynidae</taxon>
        <taxon>Meloidogyninae</taxon>
        <taxon>Meloidogyne</taxon>
    </lineage>
</organism>
<sequence>MKLYFSLLPILFVCSNGFWDVKNNFEESENVSIQAGQTIHPHMSRQNSFDQRYPLTQYKLIVDFKCSRYYPISDINNQRKSLILILKEINSRTKGIKKERDDDRIIDNIPWMKIMEVFLPLPQWRREELLHVYCNKMDLETCFEKTFADYQSLRSIRKFLLKKLINDKNEEMAKIIYSILIKDSDTLNENDFDTLYDIILARPKFELNKIILHYDKILAMNIMRDVRKYEVFINYMKKMRENKKNISNLEIHLHYNKHLEKNKNENVEIFDILIRRVETNDKLFSNEGFKEISNQIISFCDNISNIIKGDLSIDENGVASSFTHAFAVLIINSDFKSESVSEFANEFFNKCLGESKDFQEGQKRKVKLQRSITIVGESKGLELPEYIKRMLIITGLAGKKKYREDLANRMKHYIEKDNMKFVNRKGSTTGKMIDHDLTDLIVIHYGTDVFQILKSMDELFAEEKINEDLALRESVELKIKNVHLDIQLKEEELKNKDRKDELRNKIKEIELGNEIEAKKLREVELKKKFKEEIKVEERLRNKVSEEQISLIRGNVE</sequence>
<evidence type="ECO:0000256" key="2">
    <source>
        <dbReference type="SAM" id="SignalP"/>
    </source>
</evidence>
<accession>A0A915NEP2</accession>
<dbReference type="AlphaFoldDB" id="A0A915NEP2"/>
<reference evidence="4" key="1">
    <citation type="submission" date="2022-11" db="UniProtKB">
        <authorList>
            <consortium name="WormBaseParasite"/>
        </authorList>
    </citation>
    <scope>IDENTIFICATION</scope>
</reference>